<evidence type="ECO:0000313" key="1">
    <source>
        <dbReference type="EMBL" id="KPI96911.1"/>
    </source>
</evidence>
<gene>
    <name evidence="1" type="ORF">RR46_05036</name>
</gene>
<accession>A0A194PU22</accession>
<dbReference type="AlphaFoldDB" id="A0A194PU22"/>
<protein>
    <submittedName>
        <fullName evidence="1">Uncharacterized protein</fullName>
    </submittedName>
</protein>
<reference evidence="1 2" key="1">
    <citation type="journal article" date="2015" name="Nat. Commun.">
        <title>Outbred genome sequencing and CRISPR/Cas9 gene editing in butterflies.</title>
        <authorList>
            <person name="Li X."/>
            <person name="Fan D."/>
            <person name="Zhang W."/>
            <person name="Liu G."/>
            <person name="Zhang L."/>
            <person name="Zhao L."/>
            <person name="Fang X."/>
            <person name="Chen L."/>
            <person name="Dong Y."/>
            <person name="Chen Y."/>
            <person name="Ding Y."/>
            <person name="Zhao R."/>
            <person name="Feng M."/>
            <person name="Zhu Y."/>
            <person name="Feng Y."/>
            <person name="Jiang X."/>
            <person name="Zhu D."/>
            <person name="Xiang H."/>
            <person name="Feng X."/>
            <person name="Li S."/>
            <person name="Wang J."/>
            <person name="Zhang G."/>
            <person name="Kronforst M.R."/>
            <person name="Wang W."/>
        </authorList>
    </citation>
    <scope>NUCLEOTIDE SEQUENCE [LARGE SCALE GENOMIC DNA]</scope>
    <source>
        <strain evidence="1">Ya'a_city_454_Px</strain>
        <tissue evidence="1">Whole body</tissue>
    </source>
</reference>
<dbReference type="EMBL" id="KQ459592">
    <property type="protein sequence ID" value="KPI96911.1"/>
    <property type="molecule type" value="Genomic_DNA"/>
</dbReference>
<name>A0A194PU22_PAPXU</name>
<organism evidence="1 2">
    <name type="scientific">Papilio xuthus</name>
    <name type="common">Asian swallowtail butterfly</name>
    <dbReference type="NCBI Taxonomy" id="66420"/>
    <lineage>
        <taxon>Eukaryota</taxon>
        <taxon>Metazoa</taxon>
        <taxon>Ecdysozoa</taxon>
        <taxon>Arthropoda</taxon>
        <taxon>Hexapoda</taxon>
        <taxon>Insecta</taxon>
        <taxon>Pterygota</taxon>
        <taxon>Neoptera</taxon>
        <taxon>Endopterygota</taxon>
        <taxon>Lepidoptera</taxon>
        <taxon>Glossata</taxon>
        <taxon>Ditrysia</taxon>
        <taxon>Papilionoidea</taxon>
        <taxon>Papilionidae</taxon>
        <taxon>Papilioninae</taxon>
        <taxon>Papilio</taxon>
    </lineage>
</organism>
<proteinExistence type="predicted"/>
<keyword evidence="2" id="KW-1185">Reference proteome</keyword>
<sequence length="73" mass="7855">MSCTPSAQYALRAFSAYNFSITLHIATDTESSLYQGLEGQGNGHCVGNRSVEKGDVLLRRNTTPSLSPPLPRA</sequence>
<evidence type="ECO:0000313" key="2">
    <source>
        <dbReference type="Proteomes" id="UP000053268"/>
    </source>
</evidence>
<dbReference type="Proteomes" id="UP000053268">
    <property type="component" value="Unassembled WGS sequence"/>
</dbReference>